<accession>A0A3R7LF92</accession>
<proteinExistence type="predicted"/>
<keyword evidence="2" id="KW-0472">Membrane</keyword>
<feature type="region of interest" description="Disordered" evidence="1">
    <location>
        <begin position="1"/>
        <end position="26"/>
    </location>
</feature>
<dbReference type="AlphaFoldDB" id="A0A3R7LF92"/>
<gene>
    <name evidence="3" type="ORF">CE154_011105</name>
</gene>
<evidence type="ECO:0008006" key="5">
    <source>
        <dbReference type="Google" id="ProtNLM"/>
    </source>
</evidence>
<keyword evidence="2" id="KW-0812">Transmembrane</keyword>
<dbReference type="SUPFAM" id="SSF52833">
    <property type="entry name" value="Thioredoxin-like"/>
    <property type="match status" value="1"/>
</dbReference>
<organism evidence="3 4">
    <name type="scientific">Alicycliphilus denitrificans</name>
    <dbReference type="NCBI Taxonomy" id="179636"/>
    <lineage>
        <taxon>Bacteria</taxon>
        <taxon>Pseudomonadati</taxon>
        <taxon>Pseudomonadota</taxon>
        <taxon>Betaproteobacteria</taxon>
        <taxon>Burkholderiales</taxon>
        <taxon>Comamonadaceae</taxon>
        <taxon>Alicycliphilus</taxon>
    </lineage>
</organism>
<name>A0A3R7LF92_9BURK</name>
<dbReference type="EMBL" id="NKDB02000002">
    <property type="protein sequence ID" value="RKJ96568.1"/>
    <property type="molecule type" value="Genomic_DNA"/>
</dbReference>
<dbReference type="RefSeq" id="WP_094438131.1">
    <property type="nucleotide sequence ID" value="NZ_NKDB02000002.1"/>
</dbReference>
<comment type="caution">
    <text evidence="3">The sequence shown here is derived from an EMBL/GenBank/DDBJ whole genome shotgun (WGS) entry which is preliminary data.</text>
</comment>
<keyword evidence="2" id="KW-1133">Transmembrane helix</keyword>
<protein>
    <recommendedName>
        <fullName evidence="5">Transmembrane protein</fullName>
    </recommendedName>
</protein>
<reference evidence="3 4" key="1">
    <citation type="submission" date="2018-09" db="EMBL/GenBank/DDBJ databases">
        <title>Genome comparison of Alicycliphilus sp. BQ1, a polyurethanolytic bacterium, with its closest phylogenetic relatives Alicycliphilus denitrificans BC and K601, unable to attack polyurethane.</title>
        <authorList>
            <person name="Loza-Tavera H."/>
            <person name="Lozano L."/>
            <person name="Cevallos M."/>
            <person name="Maya-Lucas O."/>
            <person name="Garcia-Mena J."/>
            <person name="Hernandez J."/>
        </authorList>
    </citation>
    <scope>NUCLEOTIDE SEQUENCE [LARGE SCALE GENOMIC DNA]</scope>
    <source>
        <strain evidence="3 4">BQ1</strain>
    </source>
</reference>
<feature type="transmembrane region" description="Helical" evidence="2">
    <location>
        <begin position="55"/>
        <end position="76"/>
    </location>
</feature>
<evidence type="ECO:0000256" key="2">
    <source>
        <dbReference type="SAM" id="Phobius"/>
    </source>
</evidence>
<evidence type="ECO:0000256" key="1">
    <source>
        <dbReference type="SAM" id="MobiDB-lite"/>
    </source>
</evidence>
<evidence type="ECO:0000313" key="3">
    <source>
        <dbReference type="EMBL" id="RKJ96568.1"/>
    </source>
</evidence>
<sequence>MSGSNLSDAYSPRTAGPGPEQGAEQPLGLTVHSLPHAGDAMAAMQRTRGKGRWQMLALLLVCAAPVIASYFTYYVIRPEGRRSFGELIDPQRPMPAQARVHALDGTPLRLDALRGQWLLVSVAPGACDADCRNNLYLQRQLRESMGREKERVDWVWLVSDDAELPADIAPALAQATVLRADGATLDAWLAPAAGHALAEHLYVVDPMGHWMMRFPAHLDRSGAANAKRDLERLLRASSSWDLAGREQEERP</sequence>
<dbReference type="InterPro" id="IPR036249">
    <property type="entry name" value="Thioredoxin-like_sf"/>
</dbReference>
<dbReference type="Proteomes" id="UP000216225">
    <property type="component" value="Unassembled WGS sequence"/>
</dbReference>
<evidence type="ECO:0000313" key="4">
    <source>
        <dbReference type="Proteomes" id="UP000216225"/>
    </source>
</evidence>